<reference evidence="2" key="1">
    <citation type="journal article" date="2018" name="Genome Biol.">
        <title>SKESA: strategic k-mer extension for scrupulous assemblies.</title>
        <authorList>
            <person name="Souvorov A."/>
            <person name="Agarwala R."/>
            <person name="Lipman D.J."/>
        </authorList>
    </citation>
    <scope>NUCLEOTIDE SEQUENCE</scope>
    <source>
        <strain evidence="2">11-7312</strain>
    </source>
</reference>
<sequence length="315" mass="34695">MAAPKVFVSHASEDKDRFVMAFAERLRANGVDAWVDKWEIQVGDSLVRKIFSEGLAECSAIIVVLSNYSVNKPWVREELDHAVVKKISEGTRIIPIVIDSCDVPVALKSTKWVNVKNFDSYDETFDEVISTIFGATNKPPLGKPPVYVSSFGGITSVGGHNAIDSLVTKLICETALEIGSPLVGERAFVKDGQPVLPREQLNDSLEYLYEHGTIEWHRDLSGSFHGVGISEAGFELYARDHVDGYGEITKSVISLIVNSELRTNVDIHAALNVNIFLIDHILKVLNSSGKIKVMWFLGGNCMITTVSSSLKRSLM</sequence>
<protein>
    <submittedName>
        <fullName evidence="2">Toll/interleukin-1 receptor domain-containing protein</fullName>
    </submittedName>
</protein>
<gene>
    <name evidence="2" type="ORF">G3331_002308</name>
</gene>
<evidence type="ECO:0000313" key="2">
    <source>
        <dbReference type="EMBL" id="HAE2548502.1"/>
    </source>
</evidence>
<dbReference type="SMART" id="SM00255">
    <property type="entry name" value="TIR"/>
    <property type="match status" value="1"/>
</dbReference>
<dbReference type="Pfam" id="PF13676">
    <property type="entry name" value="TIR_2"/>
    <property type="match status" value="1"/>
</dbReference>
<comment type="caution">
    <text evidence="2">The sequence shown here is derived from an EMBL/GenBank/DDBJ whole genome shotgun (WGS) entry which is preliminary data.</text>
</comment>
<reference evidence="2" key="2">
    <citation type="submission" date="2018-07" db="EMBL/GenBank/DDBJ databases">
        <authorList>
            <consortium name="NCBI Pathogen Detection Project"/>
        </authorList>
    </citation>
    <scope>NUCLEOTIDE SEQUENCE</scope>
    <source>
        <strain evidence="2">11-7312</strain>
    </source>
</reference>
<keyword evidence="2" id="KW-0675">Receptor</keyword>
<dbReference type="AlphaFoldDB" id="A0A3V8CZ25"/>
<dbReference type="PROSITE" id="PS50104">
    <property type="entry name" value="TIR"/>
    <property type="match status" value="1"/>
</dbReference>
<dbReference type="GO" id="GO:0007165">
    <property type="term" value="P:signal transduction"/>
    <property type="evidence" value="ECO:0007669"/>
    <property type="project" value="InterPro"/>
</dbReference>
<evidence type="ECO:0000259" key="1">
    <source>
        <dbReference type="PROSITE" id="PS50104"/>
    </source>
</evidence>
<organism evidence="2">
    <name type="scientific">Salmonella enterica subsp. enterica serovar Javiana</name>
    <dbReference type="NCBI Taxonomy" id="363569"/>
    <lineage>
        <taxon>Bacteria</taxon>
        <taxon>Pseudomonadati</taxon>
        <taxon>Pseudomonadota</taxon>
        <taxon>Gammaproteobacteria</taxon>
        <taxon>Enterobacterales</taxon>
        <taxon>Enterobacteriaceae</taxon>
        <taxon>Salmonella</taxon>
    </lineage>
</organism>
<feature type="domain" description="TIR" evidence="1">
    <location>
        <begin position="2"/>
        <end position="136"/>
    </location>
</feature>
<dbReference type="InterPro" id="IPR000157">
    <property type="entry name" value="TIR_dom"/>
</dbReference>
<dbReference type="InterPro" id="IPR035897">
    <property type="entry name" value="Toll_tir_struct_dom_sf"/>
</dbReference>
<dbReference type="Gene3D" id="3.40.50.10140">
    <property type="entry name" value="Toll/interleukin-1 receptor homology (TIR) domain"/>
    <property type="match status" value="1"/>
</dbReference>
<dbReference type="SUPFAM" id="SSF52200">
    <property type="entry name" value="Toll/Interleukin receptor TIR domain"/>
    <property type="match status" value="1"/>
</dbReference>
<dbReference type="EMBL" id="DAARIH010000014">
    <property type="protein sequence ID" value="HAE2548502.1"/>
    <property type="molecule type" value="Genomic_DNA"/>
</dbReference>
<name>A0A3V8CZ25_SALET</name>
<proteinExistence type="predicted"/>
<accession>A0A3V8CZ25</accession>